<dbReference type="Proteomes" id="UP001497382">
    <property type="component" value="Unassembled WGS sequence"/>
</dbReference>
<evidence type="ECO:0000313" key="2">
    <source>
        <dbReference type="Proteomes" id="UP001497382"/>
    </source>
</evidence>
<organism evidence="1 2">
    <name type="scientific">Larinioides sclopetarius</name>
    <dbReference type="NCBI Taxonomy" id="280406"/>
    <lineage>
        <taxon>Eukaryota</taxon>
        <taxon>Metazoa</taxon>
        <taxon>Ecdysozoa</taxon>
        <taxon>Arthropoda</taxon>
        <taxon>Chelicerata</taxon>
        <taxon>Arachnida</taxon>
        <taxon>Araneae</taxon>
        <taxon>Araneomorphae</taxon>
        <taxon>Entelegynae</taxon>
        <taxon>Araneoidea</taxon>
        <taxon>Araneidae</taxon>
        <taxon>Larinioides</taxon>
    </lineage>
</organism>
<gene>
    <name evidence="1" type="ORF">LARSCL_LOCUS6565</name>
</gene>
<accession>A0AAV1ZQZ0</accession>
<sequence>MIPVYNSNVKRNRKRLQMTRSLWELLNSSPLQHFTCISLCYLNPQDLQQRDSSVLFERQM</sequence>
<dbReference type="EMBL" id="CAXIEN010000063">
    <property type="protein sequence ID" value="CAL1272748.1"/>
    <property type="molecule type" value="Genomic_DNA"/>
</dbReference>
<protein>
    <submittedName>
        <fullName evidence="1">Uncharacterized protein</fullName>
    </submittedName>
</protein>
<keyword evidence="2" id="KW-1185">Reference proteome</keyword>
<feature type="non-terminal residue" evidence="1">
    <location>
        <position position="60"/>
    </location>
</feature>
<comment type="caution">
    <text evidence="1">The sequence shown here is derived from an EMBL/GenBank/DDBJ whole genome shotgun (WGS) entry which is preliminary data.</text>
</comment>
<proteinExistence type="predicted"/>
<reference evidence="1 2" key="1">
    <citation type="submission" date="2024-04" db="EMBL/GenBank/DDBJ databases">
        <authorList>
            <person name="Rising A."/>
            <person name="Reimegard J."/>
            <person name="Sonavane S."/>
            <person name="Akerstrom W."/>
            <person name="Nylinder S."/>
            <person name="Hedman E."/>
            <person name="Kallberg Y."/>
        </authorList>
    </citation>
    <scope>NUCLEOTIDE SEQUENCE [LARGE SCALE GENOMIC DNA]</scope>
</reference>
<name>A0AAV1ZQZ0_9ARAC</name>
<evidence type="ECO:0000313" key="1">
    <source>
        <dbReference type="EMBL" id="CAL1272748.1"/>
    </source>
</evidence>
<dbReference type="AlphaFoldDB" id="A0AAV1ZQZ0"/>